<dbReference type="RefSeq" id="WP_309804631.1">
    <property type="nucleotide sequence ID" value="NZ_JAVDRD010000002.1"/>
</dbReference>
<gene>
    <name evidence="2" type="ORF">J2792_001154</name>
</gene>
<dbReference type="PROSITE" id="PS51257">
    <property type="entry name" value="PROKAR_LIPOPROTEIN"/>
    <property type="match status" value="1"/>
</dbReference>
<evidence type="ECO:0000313" key="2">
    <source>
        <dbReference type="EMBL" id="MDR6510294.1"/>
    </source>
</evidence>
<evidence type="ECO:0008006" key="4">
    <source>
        <dbReference type="Google" id="ProtNLM"/>
    </source>
</evidence>
<dbReference type="InterPro" id="IPR025515">
    <property type="entry name" value="DUF4403"/>
</dbReference>
<feature type="signal peptide" evidence="1">
    <location>
        <begin position="1"/>
        <end position="20"/>
    </location>
</feature>
<evidence type="ECO:0000313" key="3">
    <source>
        <dbReference type="Proteomes" id="UP001184150"/>
    </source>
</evidence>
<dbReference type="EMBL" id="JAVDRD010000002">
    <property type="protein sequence ID" value="MDR6510294.1"/>
    <property type="molecule type" value="Genomic_DNA"/>
</dbReference>
<keyword evidence="1" id="KW-0732">Signal</keyword>
<dbReference type="Pfam" id="PF14356">
    <property type="entry name" value="DUF4403"/>
    <property type="match status" value="1"/>
</dbReference>
<reference evidence="2 3" key="1">
    <citation type="submission" date="2023-07" db="EMBL/GenBank/DDBJ databases">
        <title>Sorghum-associated microbial communities from plants grown in Nebraska, USA.</title>
        <authorList>
            <person name="Schachtman D."/>
        </authorList>
    </citation>
    <scope>NUCLEOTIDE SEQUENCE [LARGE SCALE GENOMIC DNA]</scope>
    <source>
        <strain evidence="2 3">DS1027</strain>
    </source>
</reference>
<organism evidence="2 3">
    <name type="scientific">Novosphingobium capsulatum</name>
    <dbReference type="NCBI Taxonomy" id="13688"/>
    <lineage>
        <taxon>Bacteria</taxon>
        <taxon>Pseudomonadati</taxon>
        <taxon>Pseudomonadota</taxon>
        <taxon>Alphaproteobacteria</taxon>
        <taxon>Sphingomonadales</taxon>
        <taxon>Sphingomonadaceae</taxon>
        <taxon>Novosphingobium</taxon>
    </lineage>
</organism>
<accession>A0ABU1MIY6</accession>
<dbReference type="Proteomes" id="UP001184150">
    <property type="component" value="Unassembled WGS sequence"/>
</dbReference>
<feature type="chain" id="PRO_5045410141" description="DUF4403 family protein" evidence="1">
    <location>
        <begin position="21"/>
        <end position="490"/>
    </location>
</feature>
<name>A0ABU1MIY6_9SPHN</name>
<evidence type="ECO:0000256" key="1">
    <source>
        <dbReference type="SAM" id="SignalP"/>
    </source>
</evidence>
<sequence length="490" mass="52730">MTLSRKVGSAAALTASILMAGCHHSPVTEAPPRANDAIAVPPQASTIAVPIVARLDELSAALEREVPRQLWSIDKPGQDCLASQRVKVLGVKLKTPRVECRIVGDVVRGPITLAGQGQDLVVTLPLHATLRAKDIAGVFKQETATGDAVVRAHVRLSLASDWKPRATLDIHYDWTNAPGIDFLGQRITFTDKADAKLKDAVNRLERTLPRELDKLHLDREIGKAWASAFTSLELNHANPPVWMRVTPHDLRYGGYAVEGRRLVLRLGMHAQTETFVGNRPPDPAVTPLPPVRKLETTPGRMLFVIPVIADYRELEPVIARALVKRSARPFDVPGLGPIIARFGKVTCYGTRGGKVAVGLQFAVDAAPHTAHGTVWLTGTPVNAPNSRKVGFADLAVSGVTDSTGTDVLLGLANAPGLSETIAAALAQNFENDYAKLMGKIDRALTEKRTGDFIIRARIEDVRTGQLKAAGQGLYLPVEGTGTATVSLDMR</sequence>
<comment type="caution">
    <text evidence="2">The sequence shown here is derived from an EMBL/GenBank/DDBJ whole genome shotgun (WGS) entry which is preliminary data.</text>
</comment>
<protein>
    <recommendedName>
        <fullName evidence="4">DUF4403 family protein</fullName>
    </recommendedName>
</protein>
<keyword evidence="3" id="KW-1185">Reference proteome</keyword>
<proteinExistence type="predicted"/>